<dbReference type="InterPro" id="IPR000089">
    <property type="entry name" value="Biotin_lipoyl"/>
</dbReference>
<dbReference type="SUPFAM" id="SSF52777">
    <property type="entry name" value="CoA-dependent acyltransferases"/>
    <property type="match status" value="1"/>
</dbReference>
<dbReference type="EMBL" id="JACKTY010000043">
    <property type="protein sequence ID" value="MCV7229472.1"/>
    <property type="molecule type" value="Genomic_DNA"/>
</dbReference>
<feature type="domain" description="Lipoyl-binding" evidence="8">
    <location>
        <begin position="2"/>
        <end position="77"/>
    </location>
</feature>
<evidence type="ECO:0000259" key="8">
    <source>
        <dbReference type="PROSITE" id="PS50968"/>
    </source>
</evidence>
<comment type="cofactor">
    <cofactor evidence="1 6">
        <name>(R)-lipoate</name>
        <dbReference type="ChEBI" id="CHEBI:83088"/>
    </cofactor>
</comment>
<keyword evidence="3 6" id="KW-0808">Transferase</keyword>
<dbReference type="RefSeq" id="WP_264070714.1">
    <property type="nucleotide sequence ID" value="NZ_JACKTY010000043.1"/>
</dbReference>
<dbReference type="SUPFAM" id="SSF47005">
    <property type="entry name" value="Peripheral subunit-binding domain of 2-oxo acid dehydrogenase complex"/>
    <property type="match status" value="1"/>
</dbReference>
<accession>A0ABT3CJ36</accession>
<dbReference type="InterPro" id="IPR003016">
    <property type="entry name" value="2-oxoA_DH_lipoyl-BS"/>
</dbReference>
<evidence type="ECO:0000313" key="10">
    <source>
        <dbReference type="EMBL" id="MCV7229472.1"/>
    </source>
</evidence>
<dbReference type="PROSITE" id="PS00189">
    <property type="entry name" value="LIPOYL"/>
    <property type="match status" value="1"/>
</dbReference>
<sequence>MPFVVTLPDLGESVSEATISRWLCFPGDQVQEGDPLLEVSTDKVDTEVSAPASGRLSEVLAEEGQVLLIGAKVAVIDQSVAAPEATTPIPPASAPEVTHTIAEPDGGQSNNGTVDRPYVTPLVRRLASEHGVDLSGIQGSGIGNRIRKADILAAAAASQPARDRAPQIQPGDPLTATNLYLSTLVSLRIRERGLDTEHLRGTGHRGRIRLVDLPTTALSAPGRTPRADRTEKLTRLRTVIATRMVESLRTSAQLTTVIEADVTAINELRKQYGSAFLDAHGIKLSFTQFFLRAAIDTLAEFPALNASIAADGETVTYHGSIHLNVAVDTDRGLLAPVIRDASTLNIAQIGAATVSLADRARTGKLSPDDQAAGTFTVTNTGSRGALFDTPIINQPQVAILGTGAVVARATVGTNEDGTQTIEIRDMAYFALTYDHRLIDGADAARFLTTLKRRLERAEFGDEVAQTLTVDSPVPSTC</sequence>
<dbReference type="Pfam" id="PF00198">
    <property type="entry name" value="2-oxoacid_dh"/>
    <property type="match status" value="1"/>
</dbReference>
<comment type="similarity">
    <text evidence="2 6">Belongs to the 2-oxoacid dehydrogenase family.</text>
</comment>
<dbReference type="InterPro" id="IPR001078">
    <property type="entry name" value="2-oxoacid_DH_actylTfrase"/>
</dbReference>
<dbReference type="Pfam" id="PF02817">
    <property type="entry name" value="E3_binding"/>
    <property type="match status" value="1"/>
</dbReference>
<dbReference type="InterPro" id="IPR004167">
    <property type="entry name" value="PSBD"/>
</dbReference>
<dbReference type="EC" id="2.3.1.-" evidence="6"/>
<dbReference type="InterPro" id="IPR023213">
    <property type="entry name" value="CAT-like_dom_sf"/>
</dbReference>
<gene>
    <name evidence="10" type="ORF">H7J73_26035</name>
</gene>
<dbReference type="Gene3D" id="2.40.50.100">
    <property type="match status" value="1"/>
</dbReference>
<proteinExistence type="inferred from homology"/>
<dbReference type="PANTHER" id="PTHR43178:SF5">
    <property type="entry name" value="LIPOAMIDE ACYLTRANSFERASE COMPONENT OF BRANCHED-CHAIN ALPHA-KETO ACID DEHYDROGENASE COMPLEX, MITOCHONDRIAL"/>
    <property type="match status" value="1"/>
</dbReference>
<evidence type="ECO:0000259" key="9">
    <source>
        <dbReference type="PROSITE" id="PS51826"/>
    </source>
</evidence>
<dbReference type="SUPFAM" id="SSF51230">
    <property type="entry name" value="Single hybrid motif"/>
    <property type="match status" value="1"/>
</dbReference>
<keyword evidence="5 6" id="KW-0012">Acyltransferase</keyword>
<dbReference type="CDD" id="cd06849">
    <property type="entry name" value="lipoyl_domain"/>
    <property type="match status" value="1"/>
</dbReference>
<comment type="caution">
    <text evidence="10">The sequence shown here is derived from an EMBL/GenBank/DDBJ whole genome shotgun (WGS) entry which is preliminary data.</text>
</comment>
<evidence type="ECO:0000256" key="3">
    <source>
        <dbReference type="ARBA" id="ARBA00022679"/>
    </source>
</evidence>
<dbReference type="PROSITE" id="PS50968">
    <property type="entry name" value="BIOTINYL_LIPOYL"/>
    <property type="match status" value="1"/>
</dbReference>
<feature type="region of interest" description="Disordered" evidence="7">
    <location>
        <begin position="86"/>
        <end position="114"/>
    </location>
</feature>
<dbReference type="Gene3D" id="3.30.559.10">
    <property type="entry name" value="Chloramphenicol acetyltransferase-like domain"/>
    <property type="match status" value="1"/>
</dbReference>
<dbReference type="InterPro" id="IPR011053">
    <property type="entry name" value="Single_hybrid_motif"/>
</dbReference>
<dbReference type="PANTHER" id="PTHR43178">
    <property type="entry name" value="DIHYDROLIPOAMIDE ACETYLTRANSFERASE COMPONENT OF PYRUVATE DEHYDROGENASE COMPLEX"/>
    <property type="match status" value="1"/>
</dbReference>
<evidence type="ECO:0000256" key="4">
    <source>
        <dbReference type="ARBA" id="ARBA00022823"/>
    </source>
</evidence>
<dbReference type="InterPro" id="IPR036625">
    <property type="entry name" value="E3-bd_dom_sf"/>
</dbReference>
<evidence type="ECO:0000256" key="6">
    <source>
        <dbReference type="RuleBase" id="RU003423"/>
    </source>
</evidence>
<dbReference type="PROSITE" id="PS51826">
    <property type="entry name" value="PSBD"/>
    <property type="match status" value="1"/>
</dbReference>
<feature type="domain" description="Peripheral subunit-binding (PSBD)" evidence="9">
    <location>
        <begin position="118"/>
        <end position="155"/>
    </location>
</feature>
<dbReference type="Pfam" id="PF00364">
    <property type="entry name" value="Biotin_lipoyl"/>
    <property type="match status" value="1"/>
</dbReference>
<dbReference type="Proteomes" id="UP001526201">
    <property type="component" value="Unassembled WGS sequence"/>
</dbReference>
<dbReference type="Gene3D" id="4.10.320.10">
    <property type="entry name" value="E3-binding domain"/>
    <property type="match status" value="1"/>
</dbReference>
<name>A0ABT3CJ36_9MYCO</name>
<evidence type="ECO:0000256" key="2">
    <source>
        <dbReference type="ARBA" id="ARBA00007317"/>
    </source>
</evidence>
<evidence type="ECO:0000313" key="11">
    <source>
        <dbReference type="Proteomes" id="UP001526201"/>
    </source>
</evidence>
<protein>
    <recommendedName>
        <fullName evidence="6">Dihydrolipoamide acetyltransferase component of pyruvate dehydrogenase complex</fullName>
        <ecNumber evidence="6">2.3.1.-</ecNumber>
    </recommendedName>
</protein>
<evidence type="ECO:0000256" key="7">
    <source>
        <dbReference type="SAM" id="MobiDB-lite"/>
    </source>
</evidence>
<reference evidence="10 11" key="1">
    <citation type="journal article" date="2022" name="BMC Genomics">
        <title>Comparative genome analysis of mycobacteria focusing on tRNA and non-coding RNA.</title>
        <authorList>
            <person name="Behra P.R.K."/>
            <person name="Pettersson B.M.F."/>
            <person name="Ramesh M."/>
            <person name="Das S."/>
            <person name="Dasgupta S."/>
            <person name="Kirsebom L.A."/>
        </authorList>
    </citation>
    <scope>NUCLEOTIDE SEQUENCE [LARGE SCALE GENOMIC DNA]</scope>
    <source>
        <strain evidence="10 11">DSM 44078</strain>
    </source>
</reference>
<keyword evidence="11" id="KW-1185">Reference proteome</keyword>
<evidence type="ECO:0000256" key="5">
    <source>
        <dbReference type="ARBA" id="ARBA00023315"/>
    </source>
</evidence>
<organism evidence="10 11">
    <name type="scientific">Mycolicibacterium komossense</name>
    <dbReference type="NCBI Taxonomy" id="1779"/>
    <lineage>
        <taxon>Bacteria</taxon>
        <taxon>Bacillati</taxon>
        <taxon>Actinomycetota</taxon>
        <taxon>Actinomycetes</taxon>
        <taxon>Mycobacteriales</taxon>
        <taxon>Mycobacteriaceae</taxon>
        <taxon>Mycolicibacterium</taxon>
    </lineage>
</organism>
<dbReference type="InterPro" id="IPR050743">
    <property type="entry name" value="2-oxoacid_DH_E2_comp"/>
</dbReference>
<keyword evidence="4 6" id="KW-0450">Lipoyl</keyword>
<evidence type="ECO:0000256" key="1">
    <source>
        <dbReference type="ARBA" id="ARBA00001938"/>
    </source>
</evidence>